<evidence type="ECO:0000256" key="7">
    <source>
        <dbReference type="ARBA" id="ARBA00038005"/>
    </source>
</evidence>
<dbReference type="PANTHER" id="PTHR33572">
    <property type="entry name" value="SPORE DEVELOPMENT REGULATOR VOSA"/>
    <property type="match status" value="1"/>
</dbReference>
<evidence type="ECO:0000256" key="1">
    <source>
        <dbReference type="ARBA" id="ARBA00004123"/>
    </source>
</evidence>
<name>A0A9W9RRI5_9EURO</name>
<gene>
    <name evidence="11" type="ORF">N7496_010665</name>
</gene>
<keyword evidence="12" id="KW-1185">Reference proteome</keyword>
<dbReference type="InterPro" id="IPR021740">
    <property type="entry name" value="Velvet"/>
</dbReference>
<dbReference type="PROSITE" id="PS51821">
    <property type="entry name" value="VELVET"/>
    <property type="match status" value="1"/>
</dbReference>
<dbReference type="PANTHER" id="PTHR33572:SF14">
    <property type="entry name" value="DEVELOPMENTAL AND SECONDARY METABOLISM REGULATOR VEA"/>
    <property type="match status" value="1"/>
</dbReference>
<organism evidence="11 12">
    <name type="scientific">Penicillium cataractarum</name>
    <dbReference type="NCBI Taxonomy" id="2100454"/>
    <lineage>
        <taxon>Eukaryota</taxon>
        <taxon>Fungi</taxon>
        <taxon>Dikarya</taxon>
        <taxon>Ascomycota</taxon>
        <taxon>Pezizomycotina</taxon>
        <taxon>Eurotiomycetes</taxon>
        <taxon>Eurotiomycetidae</taxon>
        <taxon>Eurotiales</taxon>
        <taxon>Aspergillaceae</taxon>
        <taxon>Penicillium</taxon>
    </lineage>
</organism>
<dbReference type="InterPro" id="IPR038491">
    <property type="entry name" value="Velvet_dom_sf"/>
</dbReference>
<dbReference type="InterPro" id="IPR037525">
    <property type="entry name" value="Velvet_dom"/>
</dbReference>
<dbReference type="Proteomes" id="UP001147782">
    <property type="component" value="Unassembled WGS sequence"/>
</dbReference>
<dbReference type="GO" id="GO:0005634">
    <property type="term" value="C:nucleus"/>
    <property type="evidence" value="ECO:0007669"/>
    <property type="project" value="UniProtKB-SubCell"/>
</dbReference>
<evidence type="ECO:0000256" key="5">
    <source>
        <dbReference type="ARBA" id="ARBA00023163"/>
    </source>
</evidence>
<feature type="domain" description="Velvet" evidence="10">
    <location>
        <begin position="39"/>
        <end position="231"/>
    </location>
</feature>
<evidence type="ECO:0000259" key="10">
    <source>
        <dbReference type="PROSITE" id="PS51821"/>
    </source>
</evidence>
<dbReference type="EMBL" id="JAPZBS010000008">
    <property type="protein sequence ID" value="KAJ5364952.1"/>
    <property type="molecule type" value="Genomic_DNA"/>
</dbReference>
<evidence type="ECO:0000313" key="12">
    <source>
        <dbReference type="Proteomes" id="UP001147782"/>
    </source>
</evidence>
<evidence type="ECO:0000256" key="2">
    <source>
        <dbReference type="ARBA" id="ARBA00004496"/>
    </source>
</evidence>
<keyword evidence="5" id="KW-0804">Transcription</keyword>
<comment type="caution">
    <text evidence="11">The sequence shown here is derived from an EMBL/GenBank/DDBJ whole genome shotgun (WGS) entry which is preliminary data.</text>
</comment>
<comment type="subcellular location">
    <subcellularLocation>
        <location evidence="2">Cytoplasm</location>
    </subcellularLocation>
    <subcellularLocation>
        <location evidence="1">Nucleus</location>
    </subcellularLocation>
</comment>
<sequence>MTEIRNQDDINTILNIAARSHITPTHIETQTPSVDHSRWQELTYNLSVIQQPERTRACGASANSAADRRPVDPPPVVELRISESDPAYEAQKTDVTTPHLPWAGSGTTVVSRLKGVPVARVAYLDRPSQAGYFIFPDLSVHHESRYRLSFYIYELIKNVMDADQDSNPALPNQVSGSNAAKPSSPLTYLYFRLEVKSIPFIVYGTHNFLRLATGTSLRCIIAERGYRVRIRRNVRMSGGVTMAKKNMNIMKGVRRYTHRLIGIQYQIVTFRQLNFLDRTTTGSAMDFASRLPRSIASVFESLPDK</sequence>
<protein>
    <recommendedName>
        <fullName evidence="8">Developmental and secondary metabolism regulator veA</fullName>
    </recommendedName>
    <alternativeName>
        <fullName evidence="9">Velvet complex subunit A</fullName>
    </alternativeName>
</protein>
<evidence type="ECO:0000256" key="6">
    <source>
        <dbReference type="ARBA" id="ARBA00023242"/>
    </source>
</evidence>
<dbReference type="Pfam" id="PF11754">
    <property type="entry name" value="Velvet"/>
    <property type="match status" value="2"/>
</dbReference>
<reference evidence="11" key="1">
    <citation type="submission" date="2022-11" db="EMBL/GenBank/DDBJ databases">
        <authorList>
            <person name="Petersen C."/>
        </authorList>
    </citation>
    <scope>NUCLEOTIDE SEQUENCE</scope>
    <source>
        <strain evidence="11">IBT 29864</strain>
    </source>
</reference>
<evidence type="ECO:0000256" key="9">
    <source>
        <dbReference type="ARBA" id="ARBA00043152"/>
    </source>
</evidence>
<evidence type="ECO:0000256" key="8">
    <source>
        <dbReference type="ARBA" id="ARBA00041053"/>
    </source>
</evidence>
<dbReference type="Gene3D" id="2.60.40.3960">
    <property type="entry name" value="Velvet domain"/>
    <property type="match status" value="1"/>
</dbReference>
<comment type="similarity">
    <text evidence="7">Belongs to the velvet family. VeA subfamily.</text>
</comment>
<keyword evidence="4" id="KW-0805">Transcription regulation</keyword>
<dbReference type="OrthoDB" id="5384689at2759"/>
<proteinExistence type="inferred from homology"/>
<accession>A0A9W9RRI5</accession>
<dbReference type="RefSeq" id="XP_056552578.1">
    <property type="nucleotide sequence ID" value="XM_056703578.1"/>
</dbReference>
<evidence type="ECO:0000256" key="4">
    <source>
        <dbReference type="ARBA" id="ARBA00023015"/>
    </source>
</evidence>
<evidence type="ECO:0000313" key="11">
    <source>
        <dbReference type="EMBL" id="KAJ5364952.1"/>
    </source>
</evidence>
<dbReference type="AlphaFoldDB" id="A0A9W9RRI5"/>
<dbReference type="GeneID" id="81442757"/>
<evidence type="ECO:0000256" key="3">
    <source>
        <dbReference type="ARBA" id="ARBA00022490"/>
    </source>
</evidence>
<dbReference type="GO" id="GO:0005737">
    <property type="term" value="C:cytoplasm"/>
    <property type="evidence" value="ECO:0007669"/>
    <property type="project" value="UniProtKB-SubCell"/>
</dbReference>
<keyword evidence="3" id="KW-0963">Cytoplasm</keyword>
<keyword evidence="6" id="KW-0539">Nucleus</keyword>
<reference evidence="11" key="2">
    <citation type="journal article" date="2023" name="IMA Fungus">
        <title>Comparative genomic study of the Penicillium genus elucidates a diverse pangenome and 15 lateral gene transfer events.</title>
        <authorList>
            <person name="Petersen C."/>
            <person name="Sorensen T."/>
            <person name="Nielsen M.R."/>
            <person name="Sondergaard T.E."/>
            <person name="Sorensen J.L."/>
            <person name="Fitzpatrick D.A."/>
            <person name="Frisvad J.C."/>
            <person name="Nielsen K.L."/>
        </authorList>
    </citation>
    <scope>NUCLEOTIDE SEQUENCE</scope>
    <source>
        <strain evidence="11">IBT 29864</strain>
    </source>
</reference>